<dbReference type="KEGG" id="ccj:UL81_07875"/>
<dbReference type="Pfam" id="PF18726">
    <property type="entry name" value="HEPN_SAV_6107"/>
    <property type="match status" value="1"/>
</dbReference>
<reference evidence="1 2" key="1">
    <citation type="journal article" date="2015" name="Genome Announc.">
        <title>Complete Genome Sequence of Corynebacterium camporealensis DSM 44610, Isolated from the Milk of a Manchega Sheep with Subclinical Mastitis.</title>
        <authorList>
            <person name="Ruckert C."/>
            <person name="Albersmeier A."/>
            <person name="Winkler A."/>
            <person name="Tauch A."/>
        </authorList>
    </citation>
    <scope>NUCLEOTIDE SEQUENCE [LARGE SCALE GENOMIC DNA]</scope>
    <source>
        <strain evidence="1 2">DSM 44610</strain>
    </source>
</reference>
<protein>
    <submittedName>
        <fullName evidence="1">Uncharacterized protein</fullName>
    </submittedName>
</protein>
<keyword evidence="2" id="KW-1185">Reference proteome</keyword>
<dbReference type="RefSeq" id="WP_035105247.1">
    <property type="nucleotide sequence ID" value="NZ_CP011311.1"/>
</dbReference>
<dbReference type="EMBL" id="CP011311">
    <property type="protein sequence ID" value="AKE39529.1"/>
    <property type="molecule type" value="Genomic_DNA"/>
</dbReference>
<dbReference type="OrthoDB" id="4421226at2"/>
<evidence type="ECO:0000313" key="1">
    <source>
        <dbReference type="EMBL" id="AKE39529.1"/>
    </source>
</evidence>
<sequence length="142" mass="15579">MAQIISAQSKFTGGPAGKRDRFLFQAQDLLRRAQGCAAEAKWDEALEYAYQAGLRTAGARVAVSAVAKRRRLPSSAWERLALVSATDKEWAKEFKAYSRPRSRVATGLDDMPDEALVWSLLDLVARFIDATEAEIGFGSLVA</sequence>
<dbReference type="Proteomes" id="UP000033566">
    <property type="component" value="Chromosome"/>
</dbReference>
<dbReference type="InterPro" id="IPR040891">
    <property type="entry name" value="HEPN_SAV_6107"/>
</dbReference>
<dbReference type="AlphaFoldDB" id="A0A0F6TB20"/>
<accession>A0A0F6TB20</accession>
<name>A0A0F6TB20_9CORY</name>
<proteinExistence type="predicted"/>
<dbReference type="PATRIC" id="fig|161896.4.peg.1542"/>
<evidence type="ECO:0000313" key="2">
    <source>
        <dbReference type="Proteomes" id="UP000033566"/>
    </source>
</evidence>
<dbReference type="STRING" id="161896.UL81_07875"/>
<gene>
    <name evidence="1" type="ORF">UL81_07875</name>
</gene>
<dbReference type="HOGENOM" id="CLU_125870_1_0_11"/>
<organism evidence="1 2">
    <name type="scientific">Corynebacterium camporealensis</name>
    <dbReference type="NCBI Taxonomy" id="161896"/>
    <lineage>
        <taxon>Bacteria</taxon>
        <taxon>Bacillati</taxon>
        <taxon>Actinomycetota</taxon>
        <taxon>Actinomycetes</taxon>
        <taxon>Mycobacteriales</taxon>
        <taxon>Corynebacteriaceae</taxon>
        <taxon>Corynebacterium</taxon>
    </lineage>
</organism>